<evidence type="ECO:0000256" key="1">
    <source>
        <dbReference type="SAM" id="Coils"/>
    </source>
</evidence>
<keyword evidence="1" id="KW-0175">Coiled coil</keyword>
<dbReference type="AlphaFoldDB" id="A0A9P9ESM9"/>
<organism evidence="2 3">
    <name type="scientific">Dactylonectria estremocensis</name>
    <dbReference type="NCBI Taxonomy" id="1079267"/>
    <lineage>
        <taxon>Eukaryota</taxon>
        <taxon>Fungi</taxon>
        <taxon>Dikarya</taxon>
        <taxon>Ascomycota</taxon>
        <taxon>Pezizomycotina</taxon>
        <taxon>Sordariomycetes</taxon>
        <taxon>Hypocreomycetidae</taxon>
        <taxon>Hypocreales</taxon>
        <taxon>Nectriaceae</taxon>
        <taxon>Dactylonectria</taxon>
    </lineage>
</organism>
<accession>A0A9P9ESM9</accession>
<name>A0A9P9ESM9_9HYPO</name>
<proteinExistence type="predicted"/>
<keyword evidence="3" id="KW-1185">Reference proteome</keyword>
<evidence type="ECO:0000313" key="3">
    <source>
        <dbReference type="Proteomes" id="UP000717696"/>
    </source>
</evidence>
<protein>
    <recommendedName>
        <fullName evidence="4">NACHT-NTPase and P-loop NTPases N-terminal domain-containing protein</fullName>
    </recommendedName>
</protein>
<feature type="non-terminal residue" evidence="2">
    <location>
        <position position="285"/>
    </location>
</feature>
<sequence>MAEVLSIVTGVITIFETASKLSTGVAKLKRLWSDVQHVPDMIKQHLEQLEMLAPTLDDIGNEFEQTRGIVGNDKAAEASLRYCQRASEALRAVIDDMEKEIASARKGKRSMVKAKVVLRTKVIEDYERRLQNALQLVMVSQQAYSFALSRVRHSIMMSEFQTLRVSHPVEYEGSTSIEQKTQCGVSSITSCTEDDNRSRYAQSQDYGTLLDRLSWKPCGILPKFSYQEKEISREYPHNVTSKAYQARLQLPSWMSWRAWDFHAQRAYDGWKIRLNPWYTRPGTDR</sequence>
<dbReference type="EMBL" id="JAGMUU010000010">
    <property type="protein sequence ID" value="KAH7144223.1"/>
    <property type="molecule type" value="Genomic_DNA"/>
</dbReference>
<dbReference type="Proteomes" id="UP000717696">
    <property type="component" value="Unassembled WGS sequence"/>
</dbReference>
<evidence type="ECO:0000313" key="2">
    <source>
        <dbReference type="EMBL" id="KAH7144223.1"/>
    </source>
</evidence>
<reference evidence="2" key="1">
    <citation type="journal article" date="2021" name="Nat. Commun.">
        <title>Genetic determinants of endophytism in the Arabidopsis root mycobiome.</title>
        <authorList>
            <person name="Mesny F."/>
            <person name="Miyauchi S."/>
            <person name="Thiergart T."/>
            <person name="Pickel B."/>
            <person name="Atanasova L."/>
            <person name="Karlsson M."/>
            <person name="Huettel B."/>
            <person name="Barry K.W."/>
            <person name="Haridas S."/>
            <person name="Chen C."/>
            <person name="Bauer D."/>
            <person name="Andreopoulos W."/>
            <person name="Pangilinan J."/>
            <person name="LaButti K."/>
            <person name="Riley R."/>
            <person name="Lipzen A."/>
            <person name="Clum A."/>
            <person name="Drula E."/>
            <person name="Henrissat B."/>
            <person name="Kohler A."/>
            <person name="Grigoriev I.V."/>
            <person name="Martin F.M."/>
            <person name="Hacquard S."/>
        </authorList>
    </citation>
    <scope>NUCLEOTIDE SEQUENCE</scope>
    <source>
        <strain evidence="2">MPI-CAGE-AT-0021</strain>
    </source>
</reference>
<evidence type="ECO:0008006" key="4">
    <source>
        <dbReference type="Google" id="ProtNLM"/>
    </source>
</evidence>
<gene>
    <name evidence="2" type="ORF">B0J13DRAFT_675624</name>
</gene>
<comment type="caution">
    <text evidence="2">The sequence shown here is derived from an EMBL/GenBank/DDBJ whole genome shotgun (WGS) entry which is preliminary data.</text>
</comment>
<dbReference type="OrthoDB" id="3200163at2759"/>
<feature type="coiled-coil region" evidence="1">
    <location>
        <begin position="87"/>
        <end position="143"/>
    </location>
</feature>